<sequence>MVRRTRAAAHEATPRPLIAVGNDYPDGHLHPSHSHRRGQFLHAEHGIMMVATETGGWVVPPQAGVWIPGGIAHSIRMLGAVATRSVYLEPEAATRLPAACQVLGVAPLLRQLLIAAVDLPLEYPPEGRAAHLVGLLLAELAQAPPLPFCLPAPAEPRLAAACRRFCARPDIGEETADWCGALGMSRRGFTRLFRAETGLSFREWQRRACLQAALPRLAAGDRVTAVALDLGYASPAAFTAMFRQLVGMPPQLWARHAG</sequence>
<evidence type="ECO:0000256" key="2">
    <source>
        <dbReference type="SAM" id="MobiDB-lite"/>
    </source>
</evidence>
<dbReference type="InterPro" id="IPR003313">
    <property type="entry name" value="AraC-bd"/>
</dbReference>
<dbReference type="PANTHER" id="PTHR11019:SF159">
    <property type="entry name" value="TRANSCRIPTIONAL REGULATOR-RELATED"/>
    <property type="match status" value="1"/>
</dbReference>
<organism evidence="4 5">
    <name type="scientific">Falsiroseomonas oleicola</name>
    <dbReference type="NCBI Taxonomy" id="2801474"/>
    <lineage>
        <taxon>Bacteria</taxon>
        <taxon>Pseudomonadati</taxon>
        <taxon>Pseudomonadota</taxon>
        <taxon>Alphaproteobacteria</taxon>
        <taxon>Acetobacterales</taxon>
        <taxon>Roseomonadaceae</taxon>
        <taxon>Falsiroseomonas</taxon>
    </lineage>
</organism>
<evidence type="ECO:0000313" key="4">
    <source>
        <dbReference type="EMBL" id="MBU8545747.1"/>
    </source>
</evidence>
<protein>
    <submittedName>
        <fullName evidence="4">Helix-turn-helix transcriptional regulator</fullName>
    </submittedName>
</protein>
<dbReference type="SMART" id="SM00342">
    <property type="entry name" value="HTH_ARAC"/>
    <property type="match status" value="1"/>
</dbReference>
<proteinExistence type="predicted"/>
<dbReference type="CDD" id="cd06124">
    <property type="entry name" value="cupin_NimR-like_N"/>
    <property type="match status" value="1"/>
</dbReference>
<name>A0ABS6HAJ1_9PROT</name>
<evidence type="ECO:0000256" key="1">
    <source>
        <dbReference type="ARBA" id="ARBA00023125"/>
    </source>
</evidence>
<feature type="region of interest" description="Disordered" evidence="2">
    <location>
        <begin position="1"/>
        <end position="35"/>
    </location>
</feature>
<keyword evidence="1" id="KW-0238">DNA-binding</keyword>
<accession>A0ABS6HAJ1</accession>
<dbReference type="Proteomes" id="UP000689967">
    <property type="component" value="Unassembled WGS sequence"/>
</dbReference>
<dbReference type="Pfam" id="PF12833">
    <property type="entry name" value="HTH_18"/>
    <property type="match status" value="1"/>
</dbReference>
<evidence type="ECO:0000259" key="3">
    <source>
        <dbReference type="PROSITE" id="PS01124"/>
    </source>
</evidence>
<comment type="caution">
    <text evidence="4">The sequence shown here is derived from an EMBL/GenBank/DDBJ whole genome shotgun (WGS) entry which is preliminary data.</text>
</comment>
<evidence type="ECO:0000313" key="5">
    <source>
        <dbReference type="Proteomes" id="UP000689967"/>
    </source>
</evidence>
<feature type="domain" description="HTH araC/xylS-type" evidence="3">
    <location>
        <begin position="182"/>
        <end position="256"/>
    </location>
</feature>
<dbReference type="PANTHER" id="PTHR11019">
    <property type="entry name" value="HTH-TYPE TRANSCRIPTIONAL REGULATOR NIMR"/>
    <property type="match status" value="1"/>
</dbReference>
<dbReference type="Pfam" id="PF02311">
    <property type="entry name" value="AraC_binding"/>
    <property type="match status" value="1"/>
</dbReference>
<dbReference type="PROSITE" id="PS01124">
    <property type="entry name" value="HTH_ARAC_FAMILY_2"/>
    <property type="match status" value="1"/>
</dbReference>
<gene>
    <name evidence="4" type="ORF">JJQ90_18635</name>
</gene>
<dbReference type="EMBL" id="JAERQM010000005">
    <property type="protein sequence ID" value="MBU8545747.1"/>
    <property type="molecule type" value="Genomic_DNA"/>
</dbReference>
<dbReference type="InterPro" id="IPR018060">
    <property type="entry name" value="HTH_AraC"/>
</dbReference>
<keyword evidence="5" id="KW-1185">Reference proteome</keyword>
<reference evidence="4 5" key="1">
    <citation type="submission" date="2021-01" db="EMBL/GenBank/DDBJ databases">
        <title>Roseomonas sp. nov, a bacterium isolated from an oil production mixture in Yumen Oilfield.</title>
        <authorList>
            <person name="Wu D."/>
        </authorList>
    </citation>
    <scope>NUCLEOTIDE SEQUENCE [LARGE SCALE GENOMIC DNA]</scope>
    <source>
        <strain evidence="4 5">ROY-5-3</strain>
    </source>
</reference>